<comment type="subcellular location">
    <subcellularLocation>
        <location evidence="1">Cell membrane</location>
    </subcellularLocation>
</comment>
<reference evidence="4 5" key="1">
    <citation type="submission" date="2019-08" db="EMBL/GenBank/DDBJ databases">
        <title>Complete genome sequence of Candidatus Uab amorphum.</title>
        <authorList>
            <person name="Shiratori T."/>
            <person name="Suzuki S."/>
            <person name="Kakizawa Y."/>
            <person name="Ishida K."/>
        </authorList>
    </citation>
    <scope>NUCLEOTIDE SEQUENCE [LARGE SCALE GENOMIC DNA]</scope>
    <source>
        <strain evidence="4 5">SRT547</strain>
    </source>
</reference>
<evidence type="ECO:0000256" key="3">
    <source>
        <dbReference type="ARBA" id="ARBA00023136"/>
    </source>
</evidence>
<keyword evidence="3" id="KW-0472">Membrane</keyword>
<evidence type="ECO:0000313" key="5">
    <source>
        <dbReference type="Proteomes" id="UP000326354"/>
    </source>
</evidence>
<evidence type="ECO:0000313" key="4">
    <source>
        <dbReference type="EMBL" id="BBM83137.1"/>
    </source>
</evidence>
<proteinExistence type="predicted"/>
<gene>
    <name evidence="4" type="ORF">UABAM_01488</name>
</gene>
<dbReference type="EMBL" id="AP019860">
    <property type="protein sequence ID" value="BBM83137.1"/>
    <property type="molecule type" value="Genomic_DNA"/>
</dbReference>
<protein>
    <recommendedName>
        <fullName evidence="6">Phytase-like domain-containing protein</fullName>
    </recommendedName>
</protein>
<evidence type="ECO:0000256" key="1">
    <source>
        <dbReference type="ARBA" id="ARBA00004236"/>
    </source>
</evidence>
<organism evidence="4 5">
    <name type="scientific">Uabimicrobium amorphum</name>
    <dbReference type="NCBI Taxonomy" id="2596890"/>
    <lineage>
        <taxon>Bacteria</taxon>
        <taxon>Pseudomonadati</taxon>
        <taxon>Planctomycetota</taxon>
        <taxon>Candidatus Uabimicrobiia</taxon>
        <taxon>Candidatus Uabimicrobiales</taxon>
        <taxon>Candidatus Uabimicrobiaceae</taxon>
        <taxon>Candidatus Uabimicrobium</taxon>
    </lineage>
</organism>
<keyword evidence="2" id="KW-1003">Cell membrane</keyword>
<accession>A0A5S9F1Z7</accession>
<sequence>MLKIWLLLPIIAIFTLELQKEWLIISTKDGVEKFDPSGLTLWKDKLITVSDKSENSDKIYELVTKNDGYADAKPLIFLNKEQISQYSGAQKYRVDFEGVTNNNRFFYICDERNRNILQVSENGDMQKMPIDFYSYTTTQHWNPFSGVTNAGFEGIAYDKHAQKMYVLNERMYRHIYEVHDHKITSDFDVPSGNALPRYEGKYAIYPDFSGAYFDKYLYVIYRNEYKILCIDPQKKSIVSSAYYGHITKKLYHREDPFGLVEGIAMTADKIFLIIDNNGIALHKNAAKTNSILLQFKRPKGF</sequence>
<dbReference type="SUPFAM" id="SSF63829">
    <property type="entry name" value="Calcium-dependent phosphotriesterase"/>
    <property type="match status" value="1"/>
</dbReference>
<evidence type="ECO:0000256" key="2">
    <source>
        <dbReference type="ARBA" id="ARBA00022475"/>
    </source>
</evidence>
<keyword evidence="5" id="KW-1185">Reference proteome</keyword>
<dbReference type="AlphaFoldDB" id="A0A5S9F1Z7"/>
<dbReference type="OrthoDB" id="6195379at2"/>
<dbReference type="KEGG" id="uam:UABAM_01488"/>
<dbReference type="RefSeq" id="WP_151967352.1">
    <property type="nucleotide sequence ID" value="NZ_AP019860.1"/>
</dbReference>
<dbReference type="InterPro" id="IPR009722">
    <property type="entry name" value="YjiK/CarP"/>
</dbReference>
<dbReference type="Pfam" id="PF06977">
    <property type="entry name" value="SdiA-regulated"/>
    <property type="match status" value="1"/>
</dbReference>
<dbReference type="Proteomes" id="UP000326354">
    <property type="component" value="Chromosome"/>
</dbReference>
<evidence type="ECO:0008006" key="6">
    <source>
        <dbReference type="Google" id="ProtNLM"/>
    </source>
</evidence>
<dbReference type="GO" id="GO:0005886">
    <property type="term" value="C:plasma membrane"/>
    <property type="evidence" value="ECO:0007669"/>
    <property type="project" value="UniProtKB-SubCell"/>
</dbReference>
<name>A0A5S9F1Z7_UABAM</name>